<comment type="caution">
    <text evidence="1">The sequence shown here is derived from an EMBL/GenBank/DDBJ whole genome shotgun (WGS) entry which is preliminary data.</text>
</comment>
<gene>
    <name evidence="1" type="ORF">CK203_008766</name>
</gene>
<name>A0A438KDP3_VITVI</name>
<evidence type="ECO:0000313" key="1">
    <source>
        <dbReference type="EMBL" id="RVX19299.1"/>
    </source>
</evidence>
<sequence>MEPHKSRDIHPPVSLPSGSYNSTPNLFYTSLPFSDSPLYSFPWFLRDLYRGIAQAPLELDFSGYRSGGTFEAETKDVILRVGVLWDPSVEKSGFCRFELELKQERMGRRAWALIWVLGLAMDDREMVDAATLDPELLQLQEVSSFAVKASPQLADELFAQWLSLPDTGRLVYCSGTENGKVEGKIAL</sequence>
<dbReference type="Proteomes" id="UP000288805">
    <property type="component" value="Unassembled WGS sequence"/>
</dbReference>
<accession>A0A438KDP3</accession>
<evidence type="ECO:0000313" key="2">
    <source>
        <dbReference type="Proteomes" id="UP000288805"/>
    </source>
</evidence>
<reference evidence="1 2" key="1">
    <citation type="journal article" date="2018" name="PLoS Genet.">
        <title>Population sequencing reveals clonal diversity and ancestral inbreeding in the grapevine cultivar Chardonnay.</title>
        <authorList>
            <person name="Roach M.J."/>
            <person name="Johnson D.L."/>
            <person name="Bohlmann J."/>
            <person name="van Vuuren H.J."/>
            <person name="Jones S.J."/>
            <person name="Pretorius I.S."/>
            <person name="Schmidt S.A."/>
            <person name="Borneman A.R."/>
        </authorList>
    </citation>
    <scope>NUCLEOTIDE SEQUENCE [LARGE SCALE GENOMIC DNA]</scope>
    <source>
        <strain evidence="2">cv. Chardonnay</strain>
        <tissue evidence="1">Leaf</tissue>
    </source>
</reference>
<dbReference type="AlphaFoldDB" id="A0A438KDP3"/>
<proteinExistence type="predicted"/>
<dbReference type="EMBL" id="QGNW01000009">
    <property type="protein sequence ID" value="RVX19299.1"/>
    <property type="molecule type" value="Genomic_DNA"/>
</dbReference>
<organism evidence="1 2">
    <name type="scientific">Vitis vinifera</name>
    <name type="common">Grape</name>
    <dbReference type="NCBI Taxonomy" id="29760"/>
    <lineage>
        <taxon>Eukaryota</taxon>
        <taxon>Viridiplantae</taxon>
        <taxon>Streptophyta</taxon>
        <taxon>Embryophyta</taxon>
        <taxon>Tracheophyta</taxon>
        <taxon>Spermatophyta</taxon>
        <taxon>Magnoliopsida</taxon>
        <taxon>eudicotyledons</taxon>
        <taxon>Gunneridae</taxon>
        <taxon>Pentapetalae</taxon>
        <taxon>rosids</taxon>
        <taxon>Vitales</taxon>
        <taxon>Vitaceae</taxon>
        <taxon>Viteae</taxon>
        <taxon>Vitis</taxon>
    </lineage>
</organism>
<protein>
    <submittedName>
        <fullName evidence="1">Uncharacterized protein</fullName>
    </submittedName>
</protein>